<dbReference type="Gene3D" id="2.40.10.120">
    <property type="match status" value="1"/>
</dbReference>
<proteinExistence type="predicted"/>
<dbReference type="GO" id="GO:0008233">
    <property type="term" value="F:peptidase activity"/>
    <property type="evidence" value="ECO:0007669"/>
    <property type="project" value="UniProtKB-KW"/>
</dbReference>
<evidence type="ECO:0000313" key="1">
    <source>
        <dbReference type="EMBL" id="MFA9476748.1"/>
    </source>
</evidence>
<sequence>MAGETALRLMVVALASAMLGLAGCRWHDVQHPPAPSPDERAASFEELASRTVDGVPLETHLRALTFRLAGNLVPVVDENGTRFESADGSGTYGQGLAVPLTADGYFLTAAHVVNLLPEPIYVMSWHTGEAVIAPVRVVWRGAEGDYLADGVLDLAIIHAPLTLEVAAEWAVEEELQVETPLVGMGGTGFWPPIASGGRLNEITTAVNREACAAGEFVFRFIQHDVPIGHGDSGGPIMLADGRLVGITVRGQTRLTTTRRRVVGKSKRVERTLEHRNTVLRPEPDILMKLIESDRGSSLAE</sequence>
<reference evidence="1 2" key="1">
    <citation type="submission" date="2024-08" db="EMBL/GenBank/DDBJ databases">
        <title>Whole-genome sequencing of halo(alkali)philic microorganisms from hypersaline lakes.</title>
        <authorList>
            <person name="Sorokin D.Y."/>
            <person name="Merkel A.Y."/>
            <person name="Messina E."/>
            <person name="Yakimov M."/>
        </authorList>
    </citation>
    <scope>NUCLEOTIDE SEQUENCE [LARGE SCALE GENOMIC DNA]</scope>
    <source>
        <strain evidence="1 2">AB-hyl4</strain>
    </source>
</reference>
<dbReference type="Proteomes" id="UP001575105">
    <property type="component" value="Unassembled WGS sequence"/>
</dbReference>
<protein>
    <submittedName>
        <fullName evidence="1">Serine protease</fullName>
    </submittedName>
</protein>
<comment type="caution">
    <text evidence="1">The sequence shown here is derived from an EMBL/GenBank/DDBJ whole genome shotgun (WGS) entry which is preliminary data.</text>
</comment>
<name>A0ABV4U1K8_9BACT</name>
<keyword evidence="1" id="KW-0645">Protease</keyword>
<dbReference type="EMBL" id="JBGUBD010000001">
    <property type="protein sequence ID" value="MFA9476748.1"/>
    <property type="molecule type" value="Genomic_DNA"/>
</dbReference>
<dbReference type="GO" id="GO:0006508">
    <property type="term" value="P:proteolysis"/>
    <property type="evidence" value="ECO:0007669"/>
    <property type="project" value="UniProtKB-KW"/>
</dbReference>
<dbReference type="SUPFAM" id="SSF50494">
    <property type="entry name" value="Trypsin-like serine proteases"/>
    <property type="match status" value="1"/>
</dbReference>
<keyword evidence="2" id="KW-1185">Reference proteome</keyword>
<organism evidence="1 2">
    <name type="scientific">Natronomicrosphaera hydrolytica</name>
    <dbReference type="NCBI Taxonomy" id="3242702"/>
    <lineage>
        <taxon>Bacteria</taxon>
        <taxon>Pseudomonadati</taxon>
        <taxon>Planctomycetota</taxon>
        <taxon>Phycisphaerae</taxon>
        <taxon>Phycisphaerales</taxon>
        <taxon>Phycisphaeraceae</taxon>
        <taxon>Natronomicrosphaera</taxon>
    </lineage>
</organism>
<accession>A0ABV4U1K8</accession>
<keyword evidence="1" id="KW-0378">Hydrolase</keyword>
<dbReference type="InterPro" id="IPR009003">
    <property type="entry name" value="Peptidase_S1_PA"/>
</dbReference>
<dbReference type="Pfam" id="PF13365">
    <property type="entry name" value="Trypsin_2"/>
    <property type="match status" value="1"/>
</dbReference>
<evidence type="ECO:0000313" key="2">
    <source>
        <dbReference type="Proteomes" id="UP001575105"/>
    </source>
</evidence>
<dbReference type="RefSeq" id="WP_425343676.1">
    <property type="nucleotide sequence ID" value="NZ_JBGUBD010000001.1"/>
</dbReference>
<gene>
    <name evidence="1" type="ORF">ACERK3_00440</name>
</gene>